<evidence type="ECO:0008006" key="4">
    <source>
        <dbReference type="Google" id="ProtNLM"/>
    </source>
</evidence>
<dbReference type="SUPFAM" id="SSF53474">
    <property type="entry name" value="alpha/beta-Hydrolases"/>
    <property type="match status" value="1"/>
</dbReference>
<protein>
    <recommendedName>
        <fullName evidence="4">AB hydrolase-1 domain-containing protein</fullName>
    </recommendedName>
</protein>
<dbReference type="EMBL" id="LR026968">
    <property type="protein sequence ID" value="VBB81291.1"/>
    <property type="molecule type" value="Genomic_DNA"/>
</dbReference>
<accession>A0ABY6SCZ9</accession>
<evidence type="ECO:0000256" key="1">
    <source>
        <dbReference type="SAM" id="MobiDB-lite"/>
    </source>
</evidence>
<gene>
    <name evidence="2" type="ORF">PODCO_505170</name>
</gene>
<dbReference type="InterPro" id="IPR029058">
    <property type="entry name" value="AB_hydrolase_fold"/>
</dbReference>
<feature type="region of interest" description="Disordered" evidence="1">
    <location>
        <begin position="385"/>
        <end position="405"/>
    </location>
</feature>
<name>A0ABY6SCZ9_PODCO</name>
<organism evidence="2 3">
    <name type="scientific">Podospora comata</name>
    <dbReference type="NCBI Taxonomy" id="48703"/>
    <lineage>
        <taxon>Eukaryota</taxon>
        <taxon>Fungi</taxon>
        <taxon>Dikarya</taxon>
        <taxon>Ascomycota</taxon>
        <taxon>Pezizomycotina</taxon>
        <taxon>Sordariomycetes</taxon>
        <taxon>Sordariomycetidae</taxon>
        <taxon>Sordariales</taxon>
        <taxon>Podosporaceae</taxon>
        <taxon>Podospora</taxon>
    </lineage>
</organism>
<proteinExistence type="predicted"/>
<dbReference type="Gene3D" id="3.40.50.1820">
    <property type="entry name" value="alpha/beta hydrolase"/>
    <property type="match status" value="1"/>
</dbReference>
<reference evidence="2" key="1">
    <citation type="submission" date="2018-02" db="EMBL/GenBank/DDBJ databases">
        <authorList>
            <person name="Silar P."/>
        </authorList>
    </citation>
    <scope>NUCLEOTIDE SEQUENCE [LARGE SCALE GENOMIC DNA]</scope>
    <source>
        <strain evidence="2">T</strain>
    </source>
</reference>
<dbReference type="Proteomes" id="UP000280685">
    <property type="component" value="Chromosome 5"/>
</dbReference>
<keyword evidence="3" id="KW-1185">Reference proteome</keyword>
<evidence type="ECO:0000313" key="2">
    <source>
        <dbReference type="EMBL" id="VBB81291.1"/>
    </source>
</evidence>
<sequence length="405" mass="45295">MGVSTLEADSTRAGKIGAVIFPPQAVKYFNPVVFVHGDHQTGDIWGWKADGEPGWAFHFCAAGFFTFVLYRPFHGCGHPEQPAGHESFGCVTKTLSKDELQRYYTAPWSQSHEVYWSYVQSHCMWDGVCIFSGPREPNTGPSKLTNNMLTDWRTRRPIFERTYARMVPDYLDPQEHPAILVGHGSGATISWLAADQAPHLVAAIVAIEPTGPPFTNGWVNDGGKQIFKLRFPDPQSLPFPCIRPYGLSDIPMGFVPPPLFPSSFEELLQDAAYIDEVPKHERFQPIPFVKSVDPLTRTECYLQDEANGPVRKLPNLKNIPQCVVTVGPSFHTEYDYATVAFLRQAGVPVSHLKLPEEFWALWQWSSAHAGTQQLGHCKLANQMDYSDPRSPNQRILSSIPGWDGA</sequence>
<evidence type="ECO:0000313" key="3">
    <source>
        <dbReference type="Proteomes" id="UP000280685"/>
    </source>
</evidence>